<evidence type="ECO:0000313" key="3">
    <source>
        <dbReference type="EMBL" id="PFG20710.1"/>
    </source>
</evidence>
<organism evidence="3 4">
    <name type="scientific">Serinibacter salmoneus</name>
    <dbReference type="NCBI Taxonomy" id="556530"/>
    <lineage>
        <taxon>Bacteria</taxon>
        <taxon>Bacillati</taxon>
        <taxon>Actinomycetota</taxon>
        <taxon>Actinomycetes</taxon>
        <taxon>Micrococcales</taxon>
        <taxon>Beutenbergiaceae</taxon>
        <taxon>Serinibacter</taxon>
    </lineage>
</organism>
<name>A0A2A9D4C8_9MICO</name>
<dbReference type="EMBL" id="PDJD01000001">
    <property type="protein sequence ID" value="PFG20710.1"/>
    <property type="molecule type" value="Genomic_DNA"/>
</dbReference>
<feature type="region of interest" description="Disordered" evidence="2">
    <location>
        <begin position="67"/>
        <end position="88"/>
    </location>
</feature>
<protein>
    <submittedName>
        <fullName evidence="3">Uncharacterized protein</fullName>
    </submittedName>
</protein>
<feature type="region of interest" description="Disordered" evidence="2">
    <location>
        <begin position="118"/>
        <end position="177"/>
    </location>
</feature>
<sequence>MALNRKKSAELEALLAQQAEMARQIREAERAQAAKEAEAARLASKTGTAFVGLALDVAEALGIQEEYPRKRRSRDGSLTEVSADPGQELRLERLREVLEQIIEAADPDLLARLRAADEEGRAARRQEREAARVAATGAEDEDEDEEVTDTEGGDDQDAQDERDHGDREPVGAGMPWT</sequence>
<keyword evidence="4" id="KW-1185">Reference proteome</keyword>
<feature type="compositionally biased region" description="Basic and acidic residues" evidence="2">
    <location>
        <begin position="159"/>
        <end position="169"/>
    </location>
</feature>
<evidence type="ECO:0000256" key="1">
    <source>
        <dbReference type="SAM" id="Coils"/>
    </source>
</evidence>
<proteinExistence type="predicted"/>
<feature type="compositionally biased region" description="Acidic residues" evidence="2">
    <location>
        <begin position="138"/>
        <end position="158"/>
    </location>
</feature>
<accession>A0A2A9D4C8</accession>
<dbReference type="Proteomes" id="UP000224915">
    <property type="component" value="Unassembled WGS sequence"/>
</dbReference>
<reference evidence="3 4" key="1">
    <citation type="submission" date="2017-10" db="EMBL/GenBank/DDBJ databases">
        <title>Sequencing the genomes of 1000 actinobacteria strains.</title>
        <authorList>
            <person name="Klenk H.-P."/>
        </authorList>
    </citation>
    <scope>NUCLEOTIDE SEQUENCE [LARGE SCALE GENOMIC DNA]</scope>
    <source>
        <strain evidence="3 4">DSM 21801</strain>
    </source>
</reference>
<dbReference type="AlphaFoldDB" id="A0A2A9D4C8"/>
<feature type="compositionally biased region" description="Basic and acidic residues" evidence="2">
    <location>
        <begin position="118"/>
        <end position="131"/>
    </location>
</feature>
<feature type="coiled-coil region" evidence="1">
    <location>
        <begin position="11"/>
        <end position="45"/>
    </location>
</feature>
<evidence type="ECO:0000313" key="4">
    <source>
        <dbReference type="Proteomes" id="UP000224915"/>
    </source>
</evidence>
<evidence type="ECO:0000256" key="2">
    <source>
        <dbReference type="SAM" id="MobiDB-lite"/>
    </source>
</evidence>
<comment type="caution">
    <text evidence="3">The sequence shown here is derived from an EMBL/GenBank/DDBJ whole genome shotgun (WGS) entry which is preliminary data.</text>
</comment>
<gene>
    <name evidence="3" type="ORF">ATL40_2320</name>
</gene>
<keyword evidence="1" id="KW-0175">Coiled coil</keyword>
<dbReference type="RefSeq" id="WP_098469645.1">
    <property type="nucleotide sequence ID" value="NZ_PDJD01000001.1"/>
</dbReference>